<dbReference type="Proteomes" id="UP001066276">
    <property type="component" value="Chromosome 1_2"/>
</dbReference>
<accession>A0AAV7VY66</accession>
<evidence type="ECO:0000313" key="2">
    <source>
        <dbReference type="Proteomes" id="UP001066276"/>
    </source>
</evidence>
<comment type="caution">
    <text evidence="1">The sequence shown here is derived from an EMBL/GenBank/DDBJ whole genome shotgun (WGS) entry which is preliminary data.</text>
</comment>
<proteinExistence type="predicted"/>
<dbReference type="AlphaFoldDB" id="A0AAV7VY66"/>
<evidence type="ECO:0000313" key="1">
    <source>
        <dbReference type="EMBL" id="KAJ1206630.1"/>
    </source>
</evidence>
<protein>
    <submittedName>
        <fullName evidence="1">Uncharacterized protein</fullName>
    </submittedName>
</protein>
<reference evidence="1" key="1">
    <citation type="journal article" date="2022" name="bioRxiv">
        <title>Sequencing and chromosome-scale assembly of the giantPleurodeles waltlgenome.</title>
        <authorList>
            <person name="Brown T."/>
            <person name="Elewa A."/>
            <person name="Iarovenko S."/>
            <person name="Subramanian E."/>
            <person name="Araus A.J."/>
            <person name="Petzold A."/>
            <person name="Susuki M."/>
            <person name="Suzuki K.-i.T."/>
            <person name="Hayashi T."/>
            <person name="Toyoda A."/>
            <person name="Oliveira C."/>
            <person name="Osipova E."/>
            <person name="Leigh N.D."/>
            <person name="Simon A."/>
            <person name="Yun M.H."/>
        </authorList>
    </citation>
    <scope>NUCLEOTIDE SEQUENCE</scope>
    <source>
        <strain evidence="1">20211129_DDA</strain>
        <tissue evidence="1">Liver</tissue>
    </source>
</reference>
<dbReference type="EMBL" id="JANPWB010000002">
    <property type="protein sequence ID" value="KAJ1206630.1"/>
    <property type="molecule type" value="Genomic_DNA"/>
</dbReference>
<keyword evidence="2" id="KW-1185">Reference proteome</keyword>
<sequence length="136" mass="14363">MPGGRASEKYDPVPYAPGKLCGHNNDTGGSSCSVLLVLPQLDTRQFRPLMFVLSQAVNAPGSSACLQAPRPHVPLPLALLPKANGQLSRGSVLKGDRLDLLRRHHPAGPGIGEEGRLLPSRFTSIFRTAGAGSFSL</sequence>
<name>A0AAV7VY66_PLEWA</name>
<gene>
    <name evidence="1" type="ORF">NDU88_002032</name>
</gene>
<organism evidence="1 2">
    <name type="scientific">Pleurodeles waltl</name>
    <name type="common">Iberian ribbed newt</name>
    <dbReference type="NCBI Taxonomy" id="8319"/>
    <lineage>
        <taxon>Eukaryota</taxon>
        <taxon>Metazoa</taxon>
        <taxon>Chordata</taxon>
        <taxon>Craniata</taxon>
        <taxon>Vertebrata</taxon>
        <taxon>Euteleostomi</taxon>
        <taxon>Amphibia</taxon>
        <taxon>Batrachia</taxon>
        <taxon>Caudata</taxon>
        <taxon>Salamandroidea</taxon>
        <taxon>Salamandridae</taxon>
        <taxon>Pleurodelinae</taxon>
        <taxon>Pleurodeles</taxon>
    </lineage>
</organism>